<proteinExistence type="predicted"/>
<dbReference type="EMBL" id="UINC01171767">
    <property type="protein sequence ID" value="SVD76500.1"/>
    <property type="molecule type" value="Genomic_DNA"/>
</dbReference>
<gene>
    <name evidence="1" type="ORF">METZ01_LOCUS429354</name>
</gene>
<feature type="non-terminal residue" evidence="1">
    <location>
        <position position="30"/>
    </location>
</feature>
<reference evidence="1" key="1">
    <citation type="submission" date="2018-05" db="EMBL/GenBank/DDBJ databases">
        <authorList>
            <person name="Lanie J.A."/>
            <person name="Ng W.-L."/>
            <person name="Kazmierczak K.M."/>
            <person name="Andrzejewski T.M."/>
            <person name="Davidsen T.M."/>
            <person name="Wayne K.J."/>
            <person name="Tettelin H."/>
            <person name="Glass J.I."/>
            <person name="Rusch D."/>
            <person name="Podicherti R."/>
            <person name="Tsui H.-C.T."/>
            <person name="Winkler M.E."/>
        </authorList>
    </citation>
    <scope>NUCLEOTIDE SEQUENCE</scope>
</reference>
<organism evidence="1">
    <name type="scientific">marine metagenome</name>
    <dbReference type="NCBI Taxonomy" id="408172"/>
    <lineage>
        <taxon>unclassified sequences</taxon>
        <taxon>metagenomes</taxon>
        <taxon>ecological metagenomes</taxon>
    </lineage>
</organism>
<evidence type="ECO:0000313" key="1">
    <source>
        <dbReference type="EMBL" id="SVD76500.1"/>
    </source>
</evidence>
<accession>A0A382Y048</accession>
<protein>
    <submittedName>
        <fullName evidence="1">Uncharacterized protein</fullName>
    </submittedName>
</protein>
<sequence length="30" mass="3274">MQVGKKYTGISGSTYTIIDSRIRNTKGKLG</sequence>
<dbReference type="AlphaFoldDB" id="A0A382Y048"/>
<name>A0A382Y048_9ZZZZ</name>